<dbReference type="AlphaFoldDB" id="A0A815VVF1"/>
<evidence type="ECO:0000256" key="1">
    <source>
        <dbReference type="SAM" id="MobiDB-lite"/>
    </source>
</evidence>
<name>A0A815VVF1_9BILA</name>
<reference evidence="2" key="1">
    <citation type="submission" date="2021-02" db="EMBL/GenBank/DDBJ databases">
        <authorList>
            <person name="Nowell W R."/>
        </authorList>
    </citation>
    <scope>NUCLEOTIDE SEQUENCE</scope>
</reference>
<dbReference type="Proteomes" id="UP000663891">
    <property type="component" value="Unassembled WGS sequence"/>
</dbReference>
<comment type="caution">
    <text evidence="2">The sequence shown here is derived from an EMBL/GenBank/DDBJ whole genome shotgun (WGS) entry which is preliminary data.</text>
</comment>
<sequence>VRSQKSTAPSTVRFTTPPQSSRQQQLPPKKVAQSVSVPQTRASPSIDQQIKHGSKQPQASTTHKSLAVTAPLRKPGSDPNHLLKVKFANEKRQFEAINSSVRIDRIA</sequence>
<feature type="region of interest" description="Disordered" evidence="1">
    <location>
        <begin position="1"/>
        <end position="80"/>
    </location>
</feature>
<dbReference type="EMBL" id="CAJNON010006909">
    <property type="protein sequence ID" value="CAF1540508.1"/>
    <property type="molecule type" value="Genomic_DNA"/>
</dbReference>
<evidence type="ECO:0000313" key="2">
    <source>
        <dbReference type="EMBL" id="CAF1540508.1"/>
    </source>
</evidence>
<evidence type="ECO:0000313" key="3">
    <source>
        <dbReference type="Proteomes" id="UP000663891"/>
    </source>
</evidence>
<proteinExistence type="predicted"/>
<feature type="non-terminal residue" evidence="2">
    <location>
        <position position="1"/>
    </location>
</feature>
<protein>
    <submittedName>
        <fullName evidence="2">Uncharacterized protein</fullName>
    </submittedName>
</protein>
<gene>
    <name evidence="2" type="ORF">VCS650_LOCUS43998</name>
</gene>
<organism evidence="2 3">
    <name type="scientific">Adineta steineri</name>
    <dbReference type="NCBI Taxonomy" id="433720"/>
    <lineage>
        <taxon>Eukaryota</taxon>
        <taxon>Metazoa</taxon>
        <taxon>Spiralia</taxon>
        <taxon>Gnathifera</taxon>
        <taxon>Rotifera</taxon>
        <taxon>Eurotatoria</taxon>
        <taxon>Bdelloidea</taxon>
        <taxon>Adinetida</taxon>
        <taxon>Adinetidae</taxon>
        <taxon>Adineta</taxon>
    </lineage>
</organism>
<accession>A0A815VVF1</accession>
<feature type="compositionally biased region" description="Polar residues" evidence="1">
    <location>
        <begin position="33"/>
        <end position="48"/>
    </location>
</feature>
<feature type="compositionally biased region" description="Polar residues" evidence="1">
    <location>
        <begin position="1"/>
        <end position="16"/>
    </location>
</feature>
<feature type="compositionally biased region" description="Polar residues" evidence="1">
    <location>
        <begin position="55"/>
        <end position="64"/>
    </location>
</feature>
<feature type="compositionally biased region" description="Low complexity" evidence="1">
    <location>
        <begin position="17"/>
        <end position="28"/>
    </location>
</feature>